<dbReference type="SUPFAM" id="SSF52058">
    <property type="entry name" value="L domain-like"/>
    <property type="match status" value="1"/>
</dbReference>
<gene>
    <name evidence="5" type="ORF">Zmor_025950</name>
</gene>
<keyword evidence="4" id="KW-1133">Transmembrane helix</keyword>
<proteinExistence type="predicted"/>
<dbReference type="EMBL" id="JALNTZ010000008">
    <property type="protein sequence ID" value="KAJ3643226.1"/>
    <property type="molecule type" value="Genomic_DNA"/>
</dbReference>
<reference evidence="5" key="1">
    <citation type="journal article" date="2023" name="G3 (Bethesda)">
        <title>Whole genome assemblies of Zophobas morio and Tenebrio molitor.</title>
        <authorList>
            <person name="Kaur S."/>
            <person name="Stinson S.A."/>
            <person name="diCenzo G.C."/>
        </authorList>
    </citation>
    <scope>NUCLEOTIDE SEQUENCE</scope>
    <source>
        <strain evidence="5">QUZm001</strain>
    </source>
</reference>
<feature type="transmembrane region" description="Helical" evidence="4">
    <location>
        <begin position="556"/>
        <end position="582"/>
    </location>
</feature>
<keyword evidence="2" id="KW-0677">Repeat</keyword>
<name>A0AA38HUF8_9CUCU</name>
<evidence type="ECO:0000313" key="6">
    <source>
        <dbReference type="Proteomes" id="UP001168821"/>
    </source>
</evidence>
<evidence type="ECO:0000256" key="4">
    <source>
        <dbReference type="SAM" id="Phobius"/>
    </source>
</evidence>
<accession>A0AA38HUF8</accession>
<feature type="transmembrane region" description="Helical" evidence="4">
    <location>
        <begin position="35"/>
        <end position="55"/>
    </location>
</feature>
<feature type="compositionally biased region" description="Low complexity" evidence="3">
    <location>
        <begin position="389"/>
        <end position="416"/>
    </location>
</feature>
<keyword evidence="4" id="KW-0812">Transmembrane</keyword>
<evidence type="ECO:0000256" key="2">
    <source>
        <dbReference type="ARBA" id="ARBA00022737"/>
    </source>
</evidence>
<protein>
    <submittedName>
        <fullName evidence="5">Uncharacterized protein</fullName>
    </submittedName>
</protein>
<feature type="region of interest" description="Disordered" evidence="3">
    <location>
        <begin position="376"/>
        <end position="416"/>
    </location>
</feature>
<dbReference type="Pfam" id="PF13855">
    <property type="entry name" value="LRR_8"/>
    <property type="match status" value="1"/>
</dbReference>
<evidence type="ECO:0000313" key="5">
    <source>
        <dbReference type="EMBL" id="KAJ3643226.1"/>
    </source>
</evidence>
<feature type="compositionally biased region" description="Polar residues" evidence="3">
    <location>
        <begin position="707"/>
        <end position="716"/>
    </location>
</feature>
<dbReference type="Proteomes" id="UP001168821">
    <property type="component" value="Unassembled WGS sequence"/>
</dbReference>
<dbReference type="GO" id="GO:0005886">
    <property type="term" value="C:plasma membrane"/>
    <property type="evidence" value="ECO:0007669"/>
    <property type="project" value="TreeGrafter"/>
</dbReference>
<evidence type="ECO:0000256" key="1">
    <source>
        <dbReference type="ARBA" id="ARBA00022614"/>
    </source>
</evidence>
<comment type="caution">
    <text evidence="5">The sequence shown here is derived from an EMBL/GenBank/DDBJ whole genome shotgun (WGS) entry which is preliminary data.</text>
</comment>
<dbReference type="Gene3D" id="3.80.10.10">
    <property type="entry name" value="Ribonuclease Inhibitor"/>
    <property type="match status" value="1"/>
</dbReference>
<dbReference type="PANTHER" id="PTHR24369:SF211">
    <property type="entry name" value="LEUCINE-RICH REPEAT-CONTAINING PROTEIN 15-LIKE"/>
    <property type="match status" value="1"/>
</dbReference>
<dbReference type="InterPro" id="IPR050541">
    <property type="entry name" value="LRR_TM_domain-containing"/>
</dbReference>
<dbReference type="InterPro" id="IPR032675">
    <property type="entry name" value="LRR_dom_sf"/>
</dbReference>
<organism evidence="5 6">
    <name type="scientific">Zophobas morio</name>
    <dbReference type="NCBI Taxonomy" id="2755281"/>
    <lineage>
        <taxon>Eukaryota</taxon>
        <taxon>Metazoa</taxon>
        <taxon>Ecdysozoa</taxon>
        <taxon>Arthropoda</taxon>
        <taxon>Hexapoda</taxon>
        <taxon>Insecta</taxon>
        <taxon>Pterygota</taxon>
        <taxon>Neoptera</taxon>
        <taxon>Endopterygota</taxon>
        <taxon>Coleoptera</taxon>
        <taxon>Polyphaga</taxon>
        <taxon>Cucujiformia</taxon>
        <taxon>Tenebrionidae</taxon>
        <taxon>Zophobas</taxon>
    </lineage>
</organism>
<dbReference type="AlphaFoldDB" id="A0AA38HUF8"/>
<dbReference type="PANTHER" id="PTHR24369">
    <property type="entry name" value="ANTIGEN BSP, PUTATIVE-RELATED"/>
    <property type="match status" value="1"/>
</dbReference>
<keyword evidence="1" id="KW-0433">Leucine-rich repeat</keyword>
<evidence type="ECO:0000256" key="3">
    <source>
        <dbReference type="SAM" id="MobiDB-lite"/>
    </source>
</evidence>
<keyword evidence="4" id="KW-0472">Membrane</keyword>
<feature type="region of interest" description="Disordered" evidence="3">
    <location>
        <begin position="688"/>
        <end position="716"/>
    </location>
</feature>
<keyword evidence="6" id="KW-1185">Reference proteome</keyword>
<sequence>MTKFKKSLKLELEKQDEHMREHRVREWFSKWDRTIAAITALVVFCALLILVIVSIKARGDGEDDSETGNATKKTLIFYGKDSLSCGCKTEGTVLTCTDTAVENVCSVVNDCSTHYEMTFEQLILTNIKPQNNQIEEGWLDCVNFKITRLTISGSELTNIGAKAFSGPQLTLNSLNLNNIGVSAFRKDMFEGLAVINLAISCDSSDADFEANVFEAVSRKLQILQISNCISQSEGNDRLTNITGSSQNLTALVQLDIRSNNLNYIKATNFQSAKSLTTLYLGNSKVVTIEPNSFKGFSLGMLDLSYNDGLKTLPNGLFHSGTKGITIAGNTFKCDCYLEWLQELFDNRHDLFQEKVFYCEGKYGESLPYKEKIPFCPNGTTTTTPPPPTTTSKPDTTTTTTNTPEDSDTTDGSTTTAAPPALMKIKCSDRTGVNITPQDQLCGEVSIRDKSVKMEFFVRNKDSTPTYLLQITGKVSKSSFENILWYNTNNNDIIMCANNLTDGIEITLGGLDENATYIFCVIDPSNGNGTVSPLDCGAFTIPFRIDETLAWISQNDMIAVICGFCGSLILVSLITGFIVFYCIRQHPSLIKGNKRVIIVESKAADAIVMPRYYDEINYNPPSLNSYSNGYLTPKHRGVYSPPRPSSRLRTISENTDFSVPTTSSGGRMKKGHYKKRTRLEHVTRAFDEHVYEPPPLPPNHPSGFHYNDSFNRNYSRV</sequence>
<dbReference type="InterPro" id="IPR001611">
    <property type="entry name" value="Leu-rich_rpt"/>
</dbReference>